<reference evidence="4" key="1">
    <citation type="submission" date="2021-03" db="EMBL/GenBank/DDBJ databases">
        <title>Leucobacter chromiisoli sp. nov., isolated from chromium-containing soil of chemical plant.</title>
        <authorList>
            <person name="Xu Z."/>
        </authorList>
    </citation>
    <scope>NUCLEOTIDE SEQUENCE</scope>
    <source>
        <strain evidence="4">A2</strain>
    </source>
</reference>
<dbReference type="SUPFAM" id="SSF52980">
    <property type="entry name" value="Restriction endonuclease-like"/>
    <property type="match status" value="1"/>
</dbReference>
<keyword evidence="4" id="KW-0378">Hydrolase</keyword>
<dbReference type="Gene3D" id="3.40.50.300">
    <property type="entry name" value="P-loop containing nucleotide triphosphate hydrolases"/>
    <property type="match status" value="1"/>
</dbReference>
<sequence>MTTTNELGSTTLLVLAEGDTAGAVSHARGHLFEVFVAKLLESYGYEAPTSSTVNVSSNGIELDVVTKARLDGRVAMVECKAYSQPVAAKEVTNFYGKLTLERFDNPGTLGLIVAVPSLTADGEQFARSILEKDQNFKYLHAQAIADALLAERIITPHPAPTALDSDFAIIITKHGTYSAVLDVDPSTRLPTRVVVWSAQGNVPEPVLELVSTSPYAQRLPVHDARTNAVDAAEAQESADTVVLATVVSSKSDFQYQLPAGPKYFVGRKVSLDKLANYVAAGTKVVILNAQSGWGKSSLALKFAASIESDGGLAIVMDTRTAASSRYVVEVLRRACADASRRGLLTLPNNASWASLSSAITTIRDLQWANPAHPVLVFFDQFENVFRSPELTQAFRDLALGMQDVPGHFMIGFAWKTDLVGWIEGHPYQFREDIRSAAETIVIDPFGSGEVSTIIDRLERSVKIKLGRDLRSRLREYSQGLPWLLKKLADHVLHELKGGSSPEQLLAESLNIQGLFDLDLAQLDPESLEILKHVARYAPIPAGEVTDRYAPEAVQALVDRRLIVQIGDRLDTYWDTFRDYLNTGRVPLEDSYILRSAPNQIARMLPLVMKNGGMATVSSLATQLATSDNVIFNLSREMRLFGVTQYEPLTVTISESIMNAPDPEAAVRLKITAALRRHRALSTFSEIAQKNDGYATSEEFAHALPSVFPAVSVADGTWVGYARVFLSWFEYAGLASRRGGHWALQSDAESTNRQRLLSQRSPVRSRPGVPQEAPRRPLAMLARIGAGEKLRLPPNGSNDRDAFRTLAALGVATVSDDGWLVPIPPTVLNSDGSLDSGALLRRLEQVPGGSEGIALLRGSPKAAPLVVGSAIRDAIGAKWTDSSTHGVGGYFRAWAKELGIRVEKVPRLKKAERDQPTG</sequence>
<dbReference type="Pfam" id="PF20703">
    <property type="entry name" value="nSTAND1"/>
    <property type="match status" value="1"/>
</dbReference>
<dbReference type="InterPro" id="IPR011335">
    <property type="entry name" value="Restrct_endonuc-II-like"/>
</dbReference>
<dbReference type="InterPro" id="IPR007560">
    <property type="entry name" value="Restrct_endonuc_IV_Mrr"/>
</dbReference>
<dbReference type="InterPro" id="IPR027417">
    <property type="entry name" value="P-loop_NTPase"/>
</dbReference>
<comment type="caution">
    <text evidence="4">The sequence shown here is derived from an EMBL/GenBank/DDBJ whole genome shotgun (WGS) entry which is preliminary data.</text>
</comment>
<dbReference type="GO" id="GO:0003677">
    <property type="term" value="F:DNA binding"/>
    <property type="evidence" value="ECO:0007669"/>
    <property type="project" value="InterPro"/>
</dbReference>
<dbReference type="GO" id="GO:0004519">
    <property type="term" value="F:endonuclease activity"/>
    <property type="evidence" value="ECO:0007669"/>
    <property type="project" value="UniProtKB-KW"/>
</dbReference>
<gene>
    <name evidence="4" type="ORF">J4H91_14310</name>
</gene>
<name>A0A939M3U5_9MICO</name>
<evidence type="ECO:0000256" key="1">
    <source>
        <dbReference type="SAM" id="MobiDB-lite"/>
    </source>
</evidence>
<feature type="domain" description="Restriction endonuclease type IV Mrr" evidence="2">
    <location>
        <begin position="28"/>
        <end position="128"/>
    </location>
</feature>
<dbReference type="InterPro" id="IPR049052">
    <property type="entry name" value="nSTAND1"/>
</dbReference>
<evidence type="ECO:0000313" key="5">
    <source>
        <dbReference type="Proteomes" id="UP000664398"/>
    </source>
</evidence>
<dbReference type="RefSeq" id="WP_208046928.1">
    <property type="nucleotide sequence ID" value="NZ_JAGDYL010000035.1"/>
</dbReference>
<feature type="compositionally biased region" description="Polar residues" evidence="1">
    <location>
        <begin position="746"/>
        <end position="761"/>
    </location>
</feature>
<feature type="domain" description="Novel STAND NTPase 1" evidence="3">
    <location>
        <begin position="262"/>
        <end position="474"/>
    </location>
</feature>
<proteinExistence type="predicted"/>
<dbReference type="GO" id="GO:0009307">
    <property type="term" value="P:DNA restriction-modification system"/>
    <property type="evidence" value="ECO:0007669"/>
    <property type="project" value="InterPro"/>
</dbReference>
<keyword evidence="4" id="KW-0255">Endonuclease</keyword>
<keyword evidence="5" id="KW-1185">Reference proteome</keyword>
<dbReference type="EMBL" id="JAGDYL010000035">
    <property type="protein sequence ID" value="MBO1806475.1"/>
    <property type="molecule type" value="Genomic_DNA"/>
</dbReference>
<dbReference type="AlphaFoldDB" id="A0A939M3U5"/>
<protein>
    <submittedName>
        <fullName evidence="4">Restriction endonuclease</fullName>
    </submittedName>
</protein>
<evidence type="ECO:0000259" key="2">
    <source>
        <dbReference type="Pfam" id="PF04471"/>
    </source>
</evidence>
<accession>A0A939M3U5</accession>
<feature type="region of interest" description="Disordered" evidence="1">
    <location>
        <begin position="745"/>
        <end position="772"/>
    </location>
</feature>
<evidence type="ECO:0000259" key="3">
    <source>
        <dbReference type="Pfam" id="PF20703"/>
    </source>
</evidence>
<organism evidence="4 5">
    <name type="scientific">Leucobacter ruminantium</name>
    <dbReference type="NCBI Taxonomy" id="1289170"/>
    <lineage>
        <taxon>Bacteria</taxon>
        <taxon>Bacillati</taxon>
        <taxon>Actinomycetota</taxon>
        <taxon>Actinomycetes</taxon>
        <taxon>Micrococcales</taxon>
        <taxon>Microbacteriaceae</taxon>
        <taxon>Leucobacter</taxon>
    </lineage>
</organism>
<dbReference type="InterPro" id="IPR011856">
    <property type="entry name" value="tRNA_endonuc-like_dom_sf"/>
</dbReference>
<dbReference type="Proteomes" id="UP000664398">
    <property type="component" value="Unassembled WGS sequence"/>
</dbReference>
<evidence type="ECO:0000313" key="4">
    <source>
        <dbReference type="EMBL" id="MBO1806475.1"/>
    </source>
</evidence>
<dbReference type="Gene3D" id="3.40.1350.10">
    <property type="match status" value="1"/>
</dbReference>
<dbReference type="SUPFAM" id="SSF52540">
    <property type="entry name" value="P-loop containing nucleoside triphosphate hydrolases"/>
    <property type="match status" value="1"/>
</dbReference>
<keyword evidence="4" id="KW-0540">Nuclease</keyword>
<dbReference type="Pfam" id="PF04471">
    <property type="entry name" value="Mrr_cat"/>
    <property type="match status" value="1"/>
</dbReference>